<dbReference type="KEGG" id="nta:107792747"/>
<organism evidence="5 6">
    <name type="scientific">Nicotiana tabacum</name>
    <name type="common">Common tobacco</name>
    <dbReference type="NCBI Taxonomy" id="4097"/>
    <lineage>
        <taxon>Eukaryota</taxon>
        <taxon>Viridiplantae</taxon>
        <taxon>Streptophyta</taxon>
        <taxon>Embryophyta</taxon>
        <taxon>Tracheophyta</taxon>
        <taxon>Spermatophyta</taxon>
        <taxon>Magnoliopsida</taxon>
        <taxon>eudicotyledons</taxon>
        <taxon>Gunneridae</taxon>
        <taxon>Pentapetalae</taxon>
        <taxon>asterids</taxon>
        <taxon>lamiids</taxon>
        <taxon>Solanales</taxon>
        <taxon>Solanaceae</taxon>
        <taxon>Nicotianoideae</taxon>
        <taxon>Nicotianeae</taxon>
        <taxon>Nicotiana</taxon>
    </lineage>
</organism>
<reference evidence="6" key="2">
    <citation type="submission" date="2025-08" db="UniProtKB">
        <authorList>
            <consortium name="RefSeq"/>
        </authorList>
    </citation>
    <scope>IDENTIFICATION</scope>
    <source>
        <tissue evidence="6">Leaf</tissue>
    </source>
</reference>
<dbReference type="Gene3D" id="3.40.50.300">
    <property type="entry name" value="P-loop containing nucleotide triphosphate hydrolases"/>
    <property type="match status" value="1"/>
</dbReference>
<dbReference type="Proteomes" id="UP000790787">
    <property type="component" value="Chromosome 16"/>
</dbReference>
<keyword evidence="2 3" id="KW-0808">Transferase</keyword>
<feature type="domain" description="Sulfotransferase" evidence="4">
    <location>
        <begin position="64"/>
        <end position="311"/>
    </location>
</feature>
<evidence type="ECO:0000313" key="6">
    <source>
        <dbReference type="RefSeq" id="XP_016470463.1"/>
    </source>
</evidence>
<evidence type="ECO:0000259" key="4">
    <source>
        <dbReference type="Pfam" id="PF00685"/>
    </source>
</evidence>
<proteinExistence type="inferred from homology"/>
<dbReference type="GO" id="GO:0008146">
    <property type="term" value="F:sulfotransferase activity"/>
    <property type="evidence" value="ECO:0000318"/>
    <property type="project" value="GO_Central"/>
</dbReference>
<dbReference type="PaxDb" id="4097-A0A1S4A1F2"/>
<protein>
    <recommendedName>
        <fullName evidence="3">Sulfotransferase</fullName>
        <ecNumber evidence="3">2.8.2.-</ecNumber>
    </recommendedName>
</protein>
<evidence type="ECO:0000256" key="3">
    <source>
        <dbReference type="RuleBase" id="RU361155"/>
    </source>
</evidence>
<dbReference type="InterPro" id="IPR027417">
    <property type="entry name" value="P-loop_NTPase"/>
</dbReference>
<keyword evidence="5" id="KW-1185">Reference proteome</keyword>
<dbReference type="SUPFAM" id="SSF52540">
    <property type="entry name" value="P-loop containing nucleoside triphosphate hydrolases"/>
    <property type="match status" value="1"/>
</dbReference>
<gene>
    <name evidence="6" type="primary">LOC107792747</name>
</gene>
<dbReference type="OrthoDB" id="205623at2759"/>
<dbReference type="RefSeq" id="XP_016470463.1">
    <property type="nucleotide sequence ID" value="XM_016614977.2"/>
</dbReference>
<evidence type="ECO:0000256" key="1">
    <source>
        <dbReference type="ARBA" id="ARBA00005771"/>
    </source>
</evidence>
<dbReference type="InterPro" id="IPR000863">
    <property type="entry name" value="Sulfotransferase_dom"/>
</dbReference>
<name>A0A1S4A1F2_TOBAC</name>
<dbReference type="GO" id="GO:0005737">
    <property type="term" value="C:cytoplasm"/>
    <property type="evidence" value="ECO:0000318"/>
    <property type="project" value="GO_Central"/>
</dbReference>
<dbReference type="GeneID" id="107792747"/>
<evidence type="ECO:0000313" key="5">
    <source>
        <dbReference type="Proteomes" id="UP000790787"/>
    </source>
</evidence>
<dbReference type="EC" id="2.8.2.-" evidence="3"/>
<dbReference type="Pfam" id="PF00685">
    <property type="entry name" value="Sulfotransfer_1"/>
    <property type="match status" value="1"/>
</dbReference>
<comment type="similarity">
    <text evidence="1 3">Belongs to the sulfotransferase 1 family.</text>
</comment>
<dbReference type="RefSeq" id="XP_016470463.1">
    <property type="nucleotide sequence ID" value="XM_016614977.1"/>
</dbReference>
<reference evidence="5" key="1">
    <citation type="journal article" date="2014" name="Nat. Commun.">
        <title>The tobacco genome sequence and its comparison with those of tomato and potato.</title>
        <authorList>
            <person name="Sierro N."/>
            <person name="Battey J.N."/>
            <person name="Ouadi S."/>
            <person name="Bakaher N."/>
            <person name="Bovet L."/>
            <person name="Willig A."/>
            <person name="Goepfert S."/>
            <person name="Peitsch M.C."/>
            <person name="Ivanov N.V."/>
        </authorList>
    </citation>
    <scope>NUCLEOTIDE SEQUENCE [LARGE SCALE GENOMIC DNA]</scope>
</reference>
<evidence type="ECO:0000256" key="2">
    <source>
        <dbReference type="ARBA" id="ARBA00022679"/>
    </source>
</evidence>
<dbReference type="AlphaFoldDB" id="A0A1S4A1F2"/>
<dbReference type="PANTHER" id="PTHR11783">
    <property type="entry name" value="SULFOTRANSFERASE SULT"/>
    <property type="match status" value="1"/>
</dbReference>
<accession>A0A1S4A1F2</accession>
<sequence>MDSSESLEELLMMNSEESLDEFLQSIPKVHRWGNNDLVKLNGVGIDPKYVPNAVRALNDFKPLPNDVILASFPKTGTTWLKSLLFSITYRSFKESLANIHPHVLVPTIEVQGFEGFESSTHDSRRLYATHTPYQILGSTHDLSNCRIIYITRNPKDTLISMWHFTNKMKDADGSLPLEEAIENFCSEIIPCGPYYDHVMGFKTASLEKPEYIFFITYEELMEDTKTHVKRLAEFLGCPFDKEEEVEEVVKNCSFDILTSHEVNKSGDFTSWFPVPFSSYFRQRNIGDHKSYLDAKTIEHIDALTKEKFHGAGFMYGI</sequence>
<dbReference type="GO" id="GO:0051923">
    <property type="term" value="P:sulfation"/>
    <property type="evidence" value="ECO:0000318"/>
    <property type="project" value="GO_Central"/>
</dbReference>
<dbReference type="SMR" id="A0A1S4A1F2"/>